<dbReference type="EnsemblMetazoa" id="G29262.1">
    <property type="protein sequence ID" value="G29262.1:cds"/>
    <property type="gene ID" value="G29262"/>
</dbReference>
<evidence type="ECO:0000259" key="4">
    <source>
        <dbReference type="PROSITE" id="PS50878"/>
    </source>
</evidence>
<dbReference type="InterPro" id="IPR043502">
    <property type="entry name" value="DNA/RNA_pol_sf"/>
</dbReference>
<feature type="compositionally biased region" description="Polar residues" evidence="3">
    <location>
        <begin position="80"/>
        <end position="103"/>
    </location>
</feature>
<dbReference type="Gene3D" id="3.10.10.10">
    <property type="entry name" value="HIV Type 1 Reverse Transcriptase, subunit A, domain 1"/>
    <property type="match status" value="1"/>
</dbReference>
<dbReference type="SUPFAM" id="SSF56349">
    <property type="entry name" value="DNA breaking-rejoining enzymes"/>
    <property type="match status" value="1"/>
</dbReference>
<dbReference type="SUPFAM" id="SSF47823">
    <property type="entry name" value="lambda integrase-like, N-terminal domain"/>
    <property type="match status" value="1"/>
</dbReference>
<feature type="region of interest" description="Disordered" evidence="3">
    <location>
        <begin position="122"/>
        <end position="159"/>
    </location>
</feature>
<dbReference type="PROSITE" id="PS51900">
    <property type="entry name" value="CB"/>
    <property type="match status" value="1"/>
</dbReference>
<dbReference type="PROSITE" id="PS50878">
    <property type="entry name" value="RT_POL"/>
    <property type="match status" value="1"/>
</dbReference>
<accession>A0A8W8LNM3</accession>
<dbReference type="GO" id="GO:0003677">
    <property type="term" value="F:DNA binding"/>
    <property type="evidence" value="ECO:0007669"/>
    <property type="project" value="UniProtKB-KW"/>
</dbReference>
<evidence type="ECO:0000256" key="1">
    <source>
        <dbReference type="ARBA" id="ARBA00023125"/>
    </source>
</evidence>
<feature type="compositionally biased region" description="Polar residues" evidence="3">
    <location>
        <begin position="122"/>
        <end position="141"/>
    </location>
</feature>
<evidence type="ECO:0008006" key="8">
    <source>
        <dbReference type="Google" id="ProtNLM"/>
    </source>
</evidence>
<dbReference type="Gene3D" id="1.10.443.10">
    <property type="entry name" value="Intergrase catalytic core"/>
    <property type="match status" value="1"/>
</dbReference>
<dbReference type="Proteomes" id="UP000005408">
    <property type="component" value="Unassembled WGS sequence"/>
</dbReference>
<evidence type="ECO:0000256" key="2">
    <source>
        <dbReference type="ARBA" id="ARBA00023172"/>
    </source>
</evidence>
<dbReference type="GO" id="GO:0015074">
    <property type="term" value="P:DNA integration"/>
    <property type="evidence" value="ECO:0007669"/>
    <property type="project" value="InterPro"/>
</dbReference>
<dbReference type="Gene3D" id="3.30.70.270">
    <property type="match status" value="1"/>
</dbReference>
<feature type="domain" description="Core-binding (CB)" evidence="5">
    <location>
        <begin position="583"/>
        <end position="666"/>
    </location>
</feature>
<dbReference type="PANTHER" id="PTHR33050">
    <property type="entry name" value="REVERSE TRANSCRIPTASE DOMAIN-CONTAINING PROTEIN"/>
    <property type="match status" value="1"/>
</dbReference>
<dbReference type="InterPro" id="IPR013762">
    <property type="entry name" value="Integrase-like_cat_sf"/>
</dbReference>
<feature type="region of interest" description="Disordered" evidence="3">
    <location>
        <begin position="78"/>
        <end position="103"/>
    </location>
</feature>
<dbReference type="InterPro" id="IPR044068">
    <property type="entry name" value="CB"/>
</dbReference>
<dbReference type="CDD" id="cd09275">
    <property type="entry name" value="RNase_HI_RT_DIRS1"/>
    <property type="match status" value="1"/>
</dbReference>
<proteinExistence type="predicted"/>
<reference evidence="6" key="1">
    <citation type="submission" date="2022-08" db="UniProtKB">
        <authorList>
            <consortium name="EnsemblMetazoa"/>
        </authorList>
    </citation>
    <scope>IDENTIFICATION</scope>
    <source>
        <strain evidence="6">05x7-T-G4-1.051#20</strain>
    </source>
</reference>
<dbReference type="Gene3D" id="1.10.150.130">
    <property type="match status" value="1"/>
</dbReference>
<dbReference type="AlphaFoldDB" id="A0A8W8LNM3"/>
<name>A0A8W8LNM3_MAGGI</name>
<dbReference type="GO" id="GO:0006310">
    <property type="term" value="P:DNA recombination"/>
    <property type="evidence" value="ECO:0007669"/>
    <property type="project" value="UniProtKB-KW"/>
</dbReference>
<dbReference type="InterPro" id="IPR043128">
    <property type="entry name" value="Rev_trsase/Diguanyl_cyclase"/>
</dbReference>
<dbReference type="InterPro" id="IPR010998">
    <property type="entry name" value="Integrase_recombinase_N"/>
</dbReference>
<feature type="domain" description="Reverse transcriptase" evidence="4">
    <location>
        <begin position="175"/>
        <end position="366"/>
    </location>
</feature>
<keyword evidence="2" id="KW-0233">DNA recombination</keyword>
<dbReference type="Pfam" id="PF00078">
    <property type="entry name" value="RVT_1"/>
    <property type="match status" value="1"/>
</dbReference>
<dbReference type="InterPro" id="IPR052055">
    <property type="entry name" value="Hepadnavirus_pol/RT"/>
</dbReference>
<evidence type="ECO:0000313" key="6">
    <source>
        <dbReference type="EnsemblMetazoa" id="G29262.1:cds"/>
    </source>
</evidence>
<evidence type="ECO:0000313" key="7">
    <source>
        <dbReference type="Proteomes" id="UP000005408"/>
    </source>
</evidence>
<protein>
    <recommendedName>
        <fullName evidence="8">Reverse transcriptase domain-containing protein</fullName>
    </recommendedName>
</protein>
<dbReference type="SUPFAM" id="SSF56672">
    <property type="entry name" value="DNA/RNA polymerases"/>
    <property type="match status" value="1"/>
</dbReference>
<organism evidence="6 7">
    <name type="scientific">Magallana gigas</name>
    <name type="common">Pacific oyster</name>
    <name type="synonym">Crassostrea gigas</name>
    <dbReference type="NCBI Taxonomy" id="29159"/>
    <lineage>
        <taxon>Eukaryota</taxon>
        <taxon>Metazoa</taxon>
        <taxon>Spiralia</taxon>
        <taxon>Lophotrochozoa</taxon>
        <taxon>Mollusca</taxon>
        <taxon>Bivalvia</taxon>
        <taxon>Autobranchia</taxon>
        <taxon>Pteriomorphia</taxon>
        <taxon>Ostreida</taxon>
        <taxon>Ostreoidea</taxon>
        <taxon>Ostreidae</taxon>
        <taxon>Magallana</taxon>
    </lineage>
</organism>
<evidence type="ECO:0000259" key="5">
    <source>
        <dbReference type="PROSITE" id="PS51900"/>
    </source>
</evidence>
<keyword evidence="1" id="KW-0238">DNA-binding</keyword>
<keyword evidence="7" id="KW-1185">Reference proteome</keyword>
<sequence length="899" mass="100318">MADSDSEVEITRGEAAVKKWATMKKLSPKTADRLIELGYDSMEALSLLSEDDLGEANIPIGQTKLLLYSLKQTFPRGQAASGNNANHCNQDPQTNVDPEPNIQNIGDDDVFIRNVLGQLNGAQTQKQPSQTGSSGNMNDPSLSPKRVEIDNHPSSSKNANLFDKATNQILAEIAEGKYVLAPSPPIKVSPIGIIPKSDGGIRIIHDCSRPKGLAVNDYVSNTFKFKYRSLDDAKKLVNPNCYMAKVDLKSAYRSVPISKQSQRVTGLKWFINNQVTYLYDTKLPFGSKEAPGIFHRLSQAVRRMMARRGFTIVAYLDDFFICEDSKSKCAEALATLLQLLRKLGFYINWKKVEDPTQQIVFLGIEICSTKMQLSLPQGKLDELRSELEAFMQRKRASKQQLQSFAGKLNWAASVVYGGIVFLRHIINAFCKLQHKTHKIRLSHETYQDIAWWHRFLETFNGKSLLLHKNPITPVYTDACTSGAGGLWEGDWFHCCWDTDLPSASQCHINEKEILAVVIAAHRWAPYWANHTVSFFADNSATVASINKCSSRNSTLLKCLRSLFWLSAIYNFRFVAHHVPGTNPPCTAVLDTRVNLLCSSVLADSTKKTYSSYLQPYLHFCNSKGIPLVPITPVNLARFIALLSYKLSFNSIRNYLSVVRLLHLEAGLANPLDSYYISSLLKGTKRVLGAQTVRKLPITPNILYRIFNILNFGNPKHLCFWAACLVGFFSFFRKSNLLAPSWEQFDPNPSKYSGHSFRRGGASFALECGLPPDLIKSQGDWKSDAYQSYLDPSLSFRVQVAERLGQQNILILPSLFRLVPLASQAKDFNYPGNGGTICVVANIGVNMCSVNQPEQGFTLTVTKHSTHSACVYSHDAGVLYAVSRVFLFRLPSFPLCGTTP</sequence>
<dbReference type="PANTHER" id="PTHR33050:SF8">
    <property type="entry name" value="REVERSE TRANSCRIPTASE DOMAIN-CONTAINING PROTEIN"/>
    <property type="match status" value="1"/>
</dbReference>
<dbReference type="InterPro" id="IPR000477">
    <property type="entry name" value="RT_dom"/>
</dbReference>
<dbReference type="InterPro" id="IPR011010">
    <property type="entry name" value="DNA_brk_join_enz"/>
</dbReference>
<evidence type="ECO:0000256" key="3">
    <source>
        <dbReference type="SAM" id="MobiDB-lite"/>
    </source>
</evidence>